<evidence type="ECO:0000256" key="1">
    <source>
        <dbReference type="ARBA" id="ARBA00009018"/>
    </source>
</evidence>
<dbReference type="GO" id="GO:0005524">
    <property type="term" value="F:ATP binding"/>
    <property type="evidence" value="ECO:0007669"/>
    <property type="project" value="UniProtKB-UniRule"/>
</dbReference>
<dbReference type="AlphaFoldDB" id="A0A2S6I5I1"/>
<comment type="similarity">
    <text evidence="1 5">Belongs to the CoaE family.</text>
</comment>
<reference evidence="7 8" key="1">
    <citation type="submission" date="2018-02" db="EMBL/GenBank/DDBJ databases">
        <title>Genomic Encyclopedia of Archaeal and Bacterial Type Strains, Phase II (KMG-II): from individual species to whole genera.</title>
        <authorList>
            <person name="Goeker M."/>
        </authorList>
    </citation>
    <scope>NUCLEOTIDE SEQUENCE [LARGE SCALE GENOMIC DNA]</scope>
    <source>
        <strain evidence="7 8">DSM 29526</strain>
    </source>
</reference>
<keyword evidence="2 5" id="KW-0547">Nucleotide-binding</keyword>
<dbReference type="Pfam" id="PF01121">
    <property type="entry name" value="CoaE"/>
    <property type="match status" value="1"/>
</dbReference>
<dbReference type="Gene3D" id="3.40.50.300">
    <property type="entry name" value="P-loop containing nucleotide triphosphate hydrolases"/>
    <property type="match status" value="1"/>
</dbReference>
<sequence length="204" mass="22834">MALRIGITGNIGAGKTTVCRDFERLGVAVYYADVRAKELMNENPVLRRSIVNDFGPDSYGPDGRLDRAYLAERVFTDPAALARLNAHVHPTVAEDAAAWHRRQRGPYTLHEAAILLEIGSRDQYDGMIVVSCPYPIRMARVMQRDGISEEDFAARADKQWTDERKAAAADFLIHNDGRQLLLPQILATDRQLRRRAHQSLPAGV</sequence>
<evidence type="ECO:0000256" key="3">
    <source>
        <dbReference type="ARBA" id="ARBA00022840"/>
    </source>
</evidence>
<dbReference type="SUPFAM" id="SSF52540">
    <property type="entry name" value="P-loop containing nucleoside triphosphate hydrolases"/>
    <property type="match status" value="1"/>
</dbReference>
<evidence type="ECO:0000256" key="5">
    <source>
        <dbReference type="HAMAP-Rule" id="MF_00376"/>
    </source>
</evidence>
<dbReference type="CDD" id="cd02022">
    <property type="entry name" value="DPCK"/>
    <property type="match status" value="1"/>
</dbReference>
<dbReference type="GO" id="GO:0004140">
    <property type="term" value="F:dephospho-CoA kinase activity"/>
    <property type="evidence" value="ECO:0007669"/>
    <property type="project" value="UniProtKB-UniRule"/>
</dbReference>
<comment type="caution">
    <text evidence="7">The sequence shown here is derived from an EMBL/GenBank/DDBJ whole genome shotgun (WGS) entry which is preliminary data.</text>
</comment>
<comment type="catalytic activity">
    <reaction evidence="5">
        <text>3'-dephospho-CoA + ATP = ADP + CoA + H(+)</text>
        <dbReference type="Rhea" id="RHEA:18245"/>
        <dbReference type="ChEBI" id="CHEBI:15378"/>
        <dbReference type="ChEBI" id="CHEBI:30616"/>
        <dbReference type="ChEBI" id="CHEBI:57287"/>
        <dbReference type="ChEBI" id="CHEBI:57328"/>
        <dbReference type="ChEBI" id="CHEBI:456216"/>
        <dbReference type="EC" id="2.7.1.24"/>
    </reaction>
</comment>
<dbReference type="GO" id="GO:0005737">
    <property type="term" value="C:cytoplasm"/>
    <property type="evidence" value="ECO:0007669"/>
    <property type="project" value="UniProtKB-SubCell"/>
</dbReference>
<dbReference type="Proteomes" id="UP000237662">
    <property type="component" value="Unassembled WGS sequence"/>
</dbReference>
<keyword evidence="5" id="KW-0808">Transferase</keyword>
<dbReference type="RefSeq" id="WP_104420846.1">
    <property type="nucleotide sequence ID" value="NZ_PTJC01000006.1"/>
</dbReference>
<dbReference type="EC" id="2.7.1.24" evidence="5 6"/>
<keyword evidence="5" id="KW-0963">Cytoplasm</keyword>
<keyword evidence="4 5" id="KW-0173">Coenzyme A biosynthesis</keyword>
<dbReference type="PANTHER" id="PTHR10695">
    <property type="entry name" value="DEPHOSPHO-COA KINASE-RELATED"/>
    <property type="match status" value="1"/>
</dbReference>
<dbReference type="NCBIfam" id="TIGR00152">
    <property type="entry name" value="dephospho-CoA kinase"/>
    <property type="match status" value="1"/>
</dbReference>
<accession>A0A2S6I5I1</accession>
<proteinExistence type="inferred from homology"/>
<name>A0A2S6I5I1_9BACT</name>
<dbReference type="UniPathway" id="UPA00241">
    <property type="reaction ID" value="UER00356"/>
</dbReference>
<dbReference type="OrthoDB" id="9812943at2"/>
<comment type="pathway">
    <text evidence="5">Cofactor biosynthesis; coenzyme A biosynthesis; CoA from (R)-pantothenate: step 5/5.</text>
</comment>
<feature type="binding site" evidence="5">
    <location>
        <begin position="12"/>
        <end position="17"/>
    </location>
    <ligand>
        <name>ATP</name>
        <dbReference type="ChEBI" id="CHEBI:30616"/>
    </ligand>
</feature>
<keyword evidence="8" id="KW-1185">Reference proteome</keyword>
<dbReference type="GO" id="GO:0015937">
    <property type="term" value="P:coenzyme A biosynthetic process"/>
    <property type="evidence" value="ECO:0007669"/>
    <property type="project" value="UniProtKB-UniRule"/>
</dbReference>
<evidence type="ECO:0000256" key="6">
    <source>
        <dbReference type="NCBIfam" id="TIGR00152"/>
    </source>
</evidence>
<comment type="subcellular location">
    <subcellularLocation>
        <location evidence="5">Cytoplasm</location>
    </subcellularLocation>
</comment>
<keyword evidence="3 5" id="KW-0067">ATP-binding</keyword>
<gene>
    <name evidence="5" type="primary">coaE</name>
    <name evidence="7" type="ORF">CLV84_3338</name>
</gene>
<dbReference type="HAMAP" id="MF_00376">
    <property type="entry name" value="Dephospho_CoA_kinase"/>
    <property type="match status" value="1"/>
</dbReference>
<evidence type="ECO:0000256" key="4">
    <source>
        <dbReference type="ARBA" id="ARBA00022993"/>
    </source>
</evidence>
<dbReference type="PROSITE" id="PS51219">
    <property type="entry name" value="DPCK"/>
    <property type="match status" value="1"/>
</dbReference>
<dbReference type="PANTHER" id="PTHR10695:SF46">
    <property type="entry name" value="BIFUNCTIONAL COENZYME A SYNTHASE-RELATED"/>
    <property type="match status" value="1"/>
</dbReference>
<dbReference type="InterPro" id="IPR001977">
    <property type="entry name" value="Depp_CoAkinase"/>
</dbReference>
<dbReference type="InterPro" id="IPR027417">
    <property type="entry name" value="P-loop_NTPase"/>
</dbReference>
<evidence type="ECO:0000313" key="8">
    <source>
        <dbReference type="Proteomes" id="UP000237662"/>
    </source>
</evidence>
<protein>
    <recommendedName>
        <fullName evidence="5 6">Dephospho-CoA kinase</fullName>
        <ecNumber evidence="5 6">2.7.1.24</ecNumber>
    </recommendedName>
    <alternativeName>
        <fullName evidence="5">Dephosphocoenzyme A kinase</fullName>
    </alternativeName>
</protein>
<dbReference type="EMBL" id="PTJC01000006">
    <property type="protein sequence ID" value="PPK86412.1"/>
    <property type="molecule type" value="Genomic_DNA"/>
</dbReference>
<comment type="function">
    <text evidence="5">Catalyzes the phosphorylation of the 3'-hydroxyl group of dephosphocoenzyme A to form coenzyme A.</text>
</comment>
<organism evidence="7 8">
    <name type="scientific">Neolewinella xylanilytica</name>
    <dbReference type="NCBI Taxonomy" id="1514080"/>
    <lineage>
        <taxon>Bacteria</taxon>
        <taxon>Pseudomonadati</taxon>
        <taxon>Bacteroidota</taxon>
        <taxon>Saprospiria</taxon>
        <taxon>Saprospirales</taxon>
        <taxon>Lewinellaceae</taxon>
        <taxon>Neolewinella</taxon>
    </lineage>
</organism>
<evidence type="ECO:0000256" key="2">
    <source>
        <dbReference type="ARBA" id="ARBA00022741"/>
    </source>
</evidence>
<evidence type="ECO:0000313" key="7">
    <source>
        <dbReference type="EMBL" id="PPK86412.1"/>
    </source>
</evidence>
<keyword evidence="5 7" id="KW-0418">Kinase</keyword>